<protein>
    <submittedName>
        <fullName evidence="5">Putative methanogen marker protein 4</fullName>
    </submittedName>
</protein>
<sequence length="244" mass="27454">MYAIGIGKNRDEVLIAVENLKKEGINVELVENPEVLIDGLINNRYEGAVRGSLSSSELIPILRKNIGKFYRASILKNPFTNKIFILAPVGIDEISESPKIRFSEKLDIIKYSSEFLKSMEMIPKVGILSTGRLSDIGRSKKIDDSIIEAENLLKHVKSLDIFENLEIEHKGILIEEYLKEGCNIILSDDGISGNLLFRAFALVCDMEGFGAIILNSENIKYIDTSRSGSWKRYYNAVKFLKEGF</sequence>
<dbReference type="SUPFAM" id="SSF53659">
    <property type="entry name" value="Isocitrate/Isopropylmalate dehydrogenase-like"/>
    <property type="match status" value="1"/>
</dbReference>
<dbReference type="Proteomes" id="UP000590564">
    <property type="component" value="Unassembled WGS sequence"/>
</dbReference>
<dbReference type="RefSeq" id="WP_104838272.1">
    <property type="nucleotide sequence ID" value="NZ_CP026606.1"/>
</dbReference>
<evidence type="ECO:0000313" key="7">
    <source>
        <dbReference type="Proteomes" id="UP000239462"/>
    </source>
</evidence>
<evidence type="ECO:0000256" key="2">
    <source>
        <dbReference type="ARBA" id="ARBA00022603"/>
    </source>
</evidence>
<evidence type="ECO:0000313" key="5">
    <source>
        <dbReference type="EMBL" id="MBA2863381.1"/>
    </source>
</evidence>
<keyword evidence="2" id="KW-0489">Methyltransferase</keyword>
<dbReference type="GO" id="GO:0032259">
    <property type="term" value="P:methylation"/>
    <property type="evidence" value="ECO:0007669"/>
    <property type="project" value="UniProtKB-KW"/>
</dbReference>
<proteinExistence type="inferred from homology"/>
<name>A0A2L1CBX4_METMI</name>
<evidence type="ECO:0000313" key="4">
    <source>
        <dbReference type="EMBL" id="AVB76871.1"/>
    </source>
</evidence>
<dbReference type="AlphaFoldDB" id="A0A2L1CBX4"/>
<dbReference type="GO" id="GO:0008168">
    <property type="term" value="F:methyltransferase activity"/>
    <property type="evidence" value="ECO:0007669"/>
    <property type="project" value="UniProtKB-KW"/>
</dbReference>
<comment type="similarity">
    <text evidence="1">Belongs to the MtxX family.</text>
</comment>
<evidence type="ECO:0000313" key="9">
    <source>
        <dbReference type="Proteomes" id="UP000590564"/>
    </source>
</evidence>
<evidence type="ECO:0000313" key="8">
    <source>
        <dbReference type="Proteomes" id="UP000567099"/>
    </source>
</evidence>
<dbReference type="EMBL" id="JACHED010000001">
    <property type="protein sequence ID" value="MBB6496615.1"/>
    <property type="molecule type" value="Genomic_DNA"/>
</dbReference>
<dbReference type="NCBIfam" id="TIGR03270">
    <property type="entry name" value="methan_mark_4"/>
    <property type="match status" value="1"/>
</dbReference>
<dbReference type="GeneID" id="36102577"/>
<dbReference type="Proteomes" id="UP000239462">
    <property type="component" value="Chromosome"/>
</dbReference>
<dbReference type="InterPro" id="IPR016764">
    <property type="entry name" value="MeTrfase_MtxX_xsu"/>
</dbReference>
<reference evidence="5 8" key="3">
    <citation type="submission" date="2020-07" db="EMBL/GenBank/DDBJ databases">
        <title>Genomic Encyclopedia of Type Strains, Phase IV (KMG-V): Genome sequencing to study the core and pangenomes of soil and plant-associated prokaryotes.</title>
        <authorList>
            <person name="Whitman W."/>
        </authorList>
    </citation>
    <scope>NUCLEOTIDE SEQUENCE [LARGE SCALE GENOMIC DNA]</scope>
    <source>
        <strain evidence="5 8">C13</strain>
        <strain evidence="6 9">D1</strain>
    </source>
</reference>
<reference evidence="4" key="2">
    <citation type="submission" date="2018-02" db="EMBL/GenBank/DDBJ databases">
        <title>Complete genome sequence of the Methanococcus maripaludis type strain JJ (DSM 2067), a model for selenoprotein synthesis in Archaea.</title>
        <authorList>
            <person name="Poehlein A."/>
            <person name="Heym D."/>
            <person name="Quitzke V."/>
            <person name="Fersch J."/>
            <person name="Daniel R."/>
            <person name="Rother M."/>
        </authorList>
    </citation>
    <scope>NUCLEOTIDE SEQUENCE [LARGE SCALE GENOMIC DNA]</scope>
    <source>
        <strain evidence="4">DSM 2067</strain>
    </source>
</reference>
<reference evidence="7" key="1">
    <citation type="journal article" date="2018" name="Genome Announc.">
        <title>Complete Genome Sequence of the Methanococcus maripaludis Type Strain JJ (DSM 2067), a Model for Selenoprotein Synthesis in Archaea.</title>
        <authorList>
            <person name="Poehlein A."/>
            <person name="Heym D."/>
            <person name="Quitzke V."/>
            <person name="Fersch J."/>
            <person name="Daniel R."/>
            <person name="Rother M."/>
        </authorList>
    </citation>
    <scope>NUCLEOTIDE SEQUENCE [LARGE SCALE GENOMIC DNA]</scope>
    <source>
        <strain evidence="7">DSM 2067</strain>
    </source>
</reference>
<gene>
    <name evidence="5" type="ORF">HNP94_000381</name>
    <name evidence="6" type="ORF">HNP96_000636</name>
    <name evidence="4" type="ORF">MMJJ_14930</name>
</gene>
<dbReference type="EMBL" id="CP026606">
    <property type="protein sequence ID" value="AVB76871.1"/>
    <property type="molecule type" value="Genomic_DNA"/>
</dbReference>
<dbReference type="EMBL" id="JACDUO010000001">
    <property type="protein sequence ID" value="MBA2863381.1"/>
    <property type="molecule type" value="Genomic_DNA"/>
</dbReference>
<dbReference type="Proteomes" id="UP000567099">
    <property type="component" value="Unassembled WGS sequence"/>
</dbReference>
<keyword evidence="3" id="KW-0808">Transferase</keyword>
<accession>A0A2L1CBX4</accession>
<organism evidence="4 7">
    <name type="scientific">Methanococcus maripaludis</name>
    <name type="common">Methanococcus deltae</name>
    <dbReference type="NCBI Taxonomy" id="39152"/>
    <lineage>
        <taxon>Archaea</taxon>
        <taxon>Methanobacteriati</taxon>
        <taxon>Methanobacteriota</taxon>
        <taxon>Methanomada group</taxon>
        <taxon>Methanococci</taxon>
        <taxon>Methanococcales</taxon>
        <taxon>Methanococcaceae</taxon>
        <taxon>Methanococcus</taxon>
    </lineage>
</organism>
<dbReference type="PIRSF" id="PIRSF019709">
    <property type="entry name" value="Methyltransf_MtxX"/>
    <property type="match status" value="1"/>
</dbReference>
<evidence type="ECO:0000256" key="1">
    <source>
        <dbReference type="ARBA" id="ARBA00009125"/>
    </source>
</evidence>
<evidence type="ECO:0000313" key="6">
    <source>
        <dbReference type="EMBL" id="MBB6496615.1"/>
    </source>
</evidence>
<evidence type="ECO:0000256" key="3">
    <source>
        <dbReference type="ARBA" id="ARBA00022679"/>
    </source>
</evidence>
<dbReference type="KEGG" id="mmad:MMJJ_14930"/>